<accession>A0A839IW89</accession>
<gene>
    <name evidence="3" type="ORF">H4O21_19985</name>
</gene>
<keyword evidence="4" id="KW-1185">Reference proteome</keyword>
<dbReference type="InterPro" id="IPR013762">
    <property type="entry name" value="Integrase-like_cat_sf"/>
</dbReference>
<keyword evidence="1" id="KW-0233">DNA recombination</keyword>
<feature type="domain" description="Tyr recombinase" evidence="2">
    <location>
        <begin position="30"/>
        <end position="74"/>
    </location>
</feature>
<evidence type="ECO:0000313" key="3">
    <source>
        <dbReference type="EMBL" id="MBB1488894.1"/>
    </source>
</evidence>
<evidence type="ECO:0000259" key="2">
    <source>
        <dbReference type="Pfam" id="PF00589"/>
    </source>
</evidence>
<proteinExistence type="predicted"/>
<evidence type="ECO:0000313" key="4">
    <source>
        <dbReference type="Proteomes" id="UP000565262"/>
    </source>
</evidence>
<dbReference type="GO" id="GO:0015074">
    <property type="term" value="P:DNA integration"/>
    <property type="evidence" value="ECO:0007669"/>
    <property type="project" value="InterPro"/>
</dbReference>
<reference evidence="3 4" key="1">
    <citation type="submission" date="2020-08" db="EMBL/GenBank/DDBJ databases">
        <title>Oceanospirillum sp. nov. isolated from marine sediment.</title>
        <authorList>
            <person name="Ji X."/>
        </authorList>
    </citation>
    <scope>NUCLEOTIDE SEQUENCE [LARGE SCALE GENOMIC DNA]</scope>
    <source>
        <strain evidence="3 4">D5</strain>
    </source>
</reference>
<dbReference type="EMBL" id="JACJFM010000038">
    <property type="protein sequence ID" value="MBB1488894.1"/>
    <property type="molecule type" value="Genomic_DNA"/>
</dbReference>
<dbReference type="Proteomes" id="UP000565262">
    <property type="component" value="Unassembled WGS sequence"/>
</dbReference>
<comment type="caution">
    <text evidence="3">The sequence shown here is derived from an EMBL/GenBank/DDBJ whole genome shotgun (WGS) entry which is preliminary data.</text>
</comment>
<protein>
    <submittedName>
        <fullName evidence="3">Tyrosine-type recombinase/integrase</fullName>
    </submittedName>
</protein>
<name>A0A839IW89_9GAMM</name>
<dbReference type="SUPFAM" id="SSF56349">
    <property type="entry name" value="DNA breaking-rejoining enzymes"/>
    <property type="match status" value="1"/>
</dbReference>
<dbReference type="Pfam" id="PF00589">
    <property type="entry name" value="Phage_integrase"/>
    <property type="match status" value="1"/>
</dbReference>
<dbReference type="Gene3D" id="1.10.443.10">
    <property type="entry name" value="Intergrase catalytic core"/>
    <property type="match status" value="1"/>
</dbReference>
<evidence type="ECO:0000256" key="1">
    <source>
        <dbReference type="ARBA" id="ARBA00023172"/>
    </source>
</evidence>
<dbReference type="AlphaFoldDB" id="A0A839IW89"/>
<dbReference type="GO" id="GO:0003677">
    <property type="term" value="F:DNA binding"/>
    <property type="evidence" value="ECO:0007669"/>
    <property type="project" value="InterPro"/>
</dbReference>
<dbReference type="GO" id="GO:0006310">
    <property type="term" value="P:DNA recombination"/>
    <property type="evidence" value="ECO:0007669"/>
    <property type="project" value="UniProtKB-KW"/>
</dbReference>
<dbReference type="InterPro" id="IPR002104">
    <property type="entry name" value="Integrase_catalytic"/>
</dbReference>
<sequence length="92" mass="10216">MSSPCVHCLFLFSTGLLDNYPDTAGLPENARPTFHEIRSLGGHLLEKTGSDTYAVQALMGHSNAEMTEHYLAGYQQKWTPAKAANYDRKTLK</sequence>
<dbReference type="InterPro" id="IPR011010">
    <property type="entry name" value="DNA_brk_join_enz"/>
</dbReference>
<organism evidence="3 4">
    <name type="scientific">Oceanospirillum sediminis</name>
    <dbReference type="NCBI Taxonomy" id="2760088"/>
    <lineage>
        <taxon>Bacteria</taxon>
        <taxon>Pseudomonadati</taxon>
        <taxon>Pseudomonadota</taxon>
        <taxon>Gammaproteobacteria</taxon>
        <taxon>Oceanospirillales</taxon>
        <taxon>Oceanospirillaceae</taxon>
        <taxon>Oceanospirillum</taxon>
    </lineage>
</organism>